<dbReference type="Proteomes" id="UP001057291">
    <property type="component" value="Unassembled WGS sequence"/>
</dbReference>
<reference evidence="1" key="1">
    <citation type="journal article" date="2023" name="Int. J. Syst. Evol. Microbiol.">
        <title>Collibacillus ludicampi gen. nov., sp. nov., a new soil bacterium of the family Alicyclobacillaceae.</title>
        <authorList>
            <person name="Jojima T."/>
            <person name="Ioku Y."/>
            <person name="Fukuta Y."/>
            <person name="Shirasaka N."/>
            <person name="Matsumura Y."/>
            <person name="Mori M."/>
        </authorList>
    </citation>
    <scope>NUCLEOTIDE SEQUENCE</scope>
    <source>
        <strain evidence="1">TP075</strain>
    </source>
</reference>
<gene>
    <name evidence="1" type="ORF">DNHGIG_00630</name>
</gene>
<protein>
    <submittedName>
        <fullName evidence="1">Uncharacterized protein</fullName>
    </submittedName>
</protein>
<keyword evidence="2" id="KW-1185">Reference proteome</keyword>
<dbReference type="EMBL" id="BOQE01000001">
    <property type="protein sequence ID" value="GIM44514.1"/>
    <property type="molecule type" value="Genomic_DNA"/>
</dbReference>
<accession>A0AAV4L9V2</accession>
<proteinExistence type="predicted"/>
<dbReference type="AlphaFoldDB" id="A0AAV4L9V2"/>
<dbReference type="RefSeq" id="WP_282197788.1">
    <property type="nucleotide sequence ID" value="NZ_BOQE01000001.1"/>
</dbReference>
<sequence>MDGYVESSDPNHILKFVQQCDCVPIEVVHDDSPAQFVILDMNGGEKPDYQLEMLLKPLFDGTYKFLLVKKQRAVLYKN</sequence>
<comment type="caution">
    <text evidence="1">The sequence shown here is derived from an EMBL/GenBank/DDBJ whole genome shotgun (WGS) entry which is preliminary data.</text>
</comment>
<name>A0AAV4L9V2_9BACL</name>
<evidence type="ECO:0000313" key="2">
    <source>
        <dbReference type="Proteomes" id="UP001057291"/>
    </source>
</evidence>
<evidence type="ECO:0000313" key="1">
    <source>
        <dbReference type="EMBL" id="GIM44514.1"/>
    </source>
</evidence>
<organism evidence="1 2">
    <name type="scientific">Collibacillus ludicampi</name>
    <dbReference type="NCBI Taxonomy" id="2771369"/>
    <lineage>
        <taxon>Bacteria</taxon>
        <taxon>Bacillati</taxon>
        <taxon>Bacillota</taxon>
        <taxon>Bacilli</taxon>
        <taxon>Bacillales</taxon>
        <taxon>Alicyclobacillaceae</taxon>
        <taxon>Collibacillus</taxon>
    </lineage>
</organism>